<organism evidence="2 3">
    <name type="scientific">Desulfuribacillus stibiiarsenatis</name>
    <dbReference type="NCBI Taxonomy" id="1390249"/>
    <lineage>
        <taxon>Bacteria</taxon>
        <taxon>Bacillati</taxon>
        <taxon>Bacillota</taxon>
        <taxon>Desulfuribacillia</taxon>
        <taxon>Desulfuribacillales</taxon>
        <taxon>Desulfuribacillaceae</taxon>
        <taxon>Desulfuribacillus</taxon>
    </lineage>
</organism>
<dbReference type="InterPro" id="IPR005646">
    <property type="entry name" value="FapA"/>
</dbReference>
<dbReference type="InterPro" id="IPR046865">
    <property type="entry name" value="FapA_b_solenoid"/>
</dbReference>
<dbReference type="Proteomes" id="UP000095255">
    <property type="component" value="Unassembled WGS sequence"/>
</dbReference>
<dbReference type="PANTHER" id="PTHR38032:SF1">
    <property type="entry name" value="RNA-BINDING PROTEIN KHPB N-TERMINAL DOMAIN-CONTAINING PROTEIN"/>
    <property type="match status" value="1"/>
</dbReference>
<dbReference type="STRING" id="1390249.BHU72_10435"/>
<name>A0A1E5L9J4_9FIRM</name>
<dbReference type="Pfam" id="PF20250">
    <property type="entry name" value="FapA_N"/>
    <property type="match status" value="1"/>
</dbReference>
<accession>A0A1E5L9J4</accession>
<gene>
    <name evidence="2" type="ORF">BHU72_10435</name>
</gene>
<reference evidence="2 3" key="1">
    <citation type="submission" date="2016-09" db="EMBL/GenBank/DDBJ databases">
        <title>Desulfuribacillus arsenicus sp. nov., an obligately anaerobic, dissimilatory arsenic- and antimonate-reducing bacterium isolated from anoxic sediments.</title>
        <authorList>
            <person name="Abin C.A."/>
            <person name="Hollibaugh J.T."/>
        </authorList>
    </citation>
    <scope>NUCLEOTIDE SEQUENCE [LARGE SCALE GENOMIC DNA]</scope>
    <source>
        <strain evidence="2 3">MLFW-2</strain>
    </source>
</reference>
<dbReference type="InterPro" id="IPR046866">
    <property type="entry name" value="FapA_N"/>
</dbReference>
<sequence length="657" mass="74214">MSNSKAQEQFLLDLINNVNVGDRSNRAGQLLDESNFSQLHKESLLSSDELNDFFDTIVDYKDSDSTLCTDDGYLEVKEHHLYVRDAKNKGRQPTLIPNRSLVTYINDKMINQPTKVYEKDRISWLLIKKERIFEITVSSDKMVVYLQLSINIKQRTVLKNKACTNKLLLETVEVEAPYDAEEVVSNIITEIYSLGIKVSFDHSAIANEVLAPTYQKIIIAEGLPIIESSDSHLETYFSNETTEILEEVNGKVDFKNRIIIPSVNKGDIIAQFHPPIDGKEGYDVFANTIRPKSPKKMNVKAKENVEQDPDGKFYALRSGRPAMTGRIVKYLDIYNVHTVKGDVDLKTGSVYFSGDVVVYGDVKEGMRIEALGNVLIVGSVYYATVISAQNIEIRGNVLNSQVYGGHHILFYSQSYRLLQGLKYYFEQFFQASQTIIHHFKQKTSSETEPQYGLLLATLLDMKFSKLKNDVNQYITMYNEAKKQVDIPNDFAILEEKLIPFSNYQLASKIDQIECLENIIFSVGELLKKIENSIQEESEITLKYASFSDVKTNGKVIFNGKGSYHSTIFSGTDCEFKQQEGVVLGGSIQAIEGINAATVGNPLAPSPHLSTNGKIIIKELIKAKITINQRSLNYEGKPVKSIEFYYDKQSDSVKNRPM</sequence>
<dbReference type="GO" id="GO:0000902">
    <property type="term" value="P:cell morphogenesis"/>
    <property type="evidence" value="ECO:0007669"/>
    <property type="project" value="InterPro"/>
</dbReference>
<evidence type="ECO:0000259" key="1">
    <source>
        <dbReference type="Pfam" id="PF20250"/>
    </source>
</evidence>
<dbReference type="RefSeq" id="WP_069701025.1">
    <property type="nucleotide sequence ID" value="NZ_MJAT01000002.1"/>
</dbReference>
<dbReference type="Pfam" id="PF03961">
    <property type="entry name" value="FapA"/>
    <property type="match status" value="1"/>
</dbReference>
<comment type="caution">
    <text evidence="2">The sequence shown here is derived from an EMBL/GenBank/DDBJ whole genome shotgun (WGS) entry which is preliminary data.</text>
</comment>
<dbReference type="PANTHER" id="PTHR38032">
    <property type="entry name" value="POLYMERASE-RELATED"/>
    <property type="match status" value="1"/>
</dbReference>
<dbReference type="InterPro" id="IPR036145">
    <property type="entry name" value="MinC_C_sf"/>
</dbReference>
<feature type="domain" description="Flagellar Assembly Protein A N-terminal region" evidence="1">
    <location>
        <begin position="133"/>
        <end position="324"/>
    </location>
</feature>
<keyword evidence="3" id="KW-1185">Reference proteome</keyword>
<protein>
    <recommendedName>
        <fullName evidence="1">Flagellar Assembly Protein A N-terminal region domain-containing protein</fullName>
    </recommendedName>
</protein>
<dbReference type="AlphaFoldDB" id="A0A1E5L9J4"/>
<dbReference type="EMBL" id="MJAT01000002">
    <property type="protein sequence ID" value="OEH86659.1"/>
    <property type="molecule type" value="Genomic_DNA"/>
</dbReference>
<evidence type="ECO:0000313" key="3">
    <source>
        <dbReference type="Proteomes" id="UP000095255"/>
    </source>
</evidence>
<evidence type="ECO:0000313" key="2">
    <source>
        <dbReference type="EMBL" id="OEH86659.1"/>
    </source>
</evidence>
<proteinExistence type="predicted"/>
<dbReference type="SUPFAM" id="SSF63848">
    <property type="entry name" value="Cell-division inhibitor MinC, C-terminal domain"/>
    <property type="match status" value="1"/>
</dbReference>